<keyword evidence="5" id="KW-1185">Reference proteome</keyword>
<keyword evidence="1" id="KW-0347">Helicase</keyword>
<reference evidence="5" key="1">
    <citation type="journal article" date="2014" name="Science">
        <title>Ancient hybridizations among the ancestral genomes of bread wheat.</title>
        <authorList>
            <consortium name="International Wheat Genome Sequencing Consortium,"/>
            <person name="Marcussen T."/>
            <person name="Sandve S.R."/>
            <person name="Heier L."/>
            <person name="Spannagl M."/>
            <person name="Pfeifer M."/>
            <person name="Jakobsen K.S."/>
            <person name="Wulff B.B."/>
            <person name="Steuernagel B."/>
            <person name="Mayer K.F."/>
            <person name="Olsen O.A."/>
        </authorList>
    </citation>
    <scope>NUCLEOTIDE SEQUENCE [LARGE SCALE GENOMIC DNA]</scope>
    <source>
        <strain evidence="5">cv. AL8/78</strain>
    </source>
</reference>
<dbReference type="Gramene" id="AET2Gv20804900.7">
    <property type="protein sequence ID" value="AET2Gv20804900.7"/>
    <property type="gene ID" value="AET2Gv20804900"/>
</dbReference>
<keyword evidence="1" id="KW-0233">DNA recombination</keyword>
<dbReference type="GO" id="GO:0006281">
    <property type="term" value="P:DNA repair"/>
    <property type="evidence" value="ECO:0007669"/>
    <property type="project" value="UniProtKB-KW"/>
</dbReference>
<dbReference type="AlphaFoldDB" id="A0A453CCJ0"/>
<dbReference type="GO" id="GO:0016887">
    <property type="term" value="F:ATP hydrolysis activity"/>
    <property type="evidence" value="ECO:0007669"/>
    <property type="project" value="RHEA"/>
</dbReference>
<keyword evidence="1" id="KW-0234">DNA repair</keyword>
<keyword evidence="1" id="KW-0378">Hydrolase</keyword>
<evidence type="ECO:0000313" key="4">
    <source>
        <dbReference type="EnsemblPlants" id="AET2Gv20804900.7"/>
    </source>
</evidence>
<dbReference type="EC" id="5.6.2.3" evidence="1"/>
<dbReference type="InterPro" id="IPR010285">
    <property type="entry name" value="DNA_helicase_pif1-like_DEAD"/>
</dbReference>
<dbReference type="GO" id="GO:0000723">
    <property type="term" value="P:telomere maintenance"/>
    <property type="evidence" value="ECO:0007669"/>
    <property type="project" value="InterPro"/>
</dbReference>
<dbReference type="EnsemblPlants" id="AET2Gv20804900.7">
    <property type="protein sequence ID" value="AET2Gv20804900.7"/>
    <property type="gene ID" value="AET2Gv20804900"/>
</dbReference>
<keyword evidence="1" id="KW-0547">Nucleotide-binding</keyword>
<dbReference type="PANTHER" id="PTHR45786">
    <property type="entry name" value="DNA BINDING PROTEIN-LIKE"/>
    <property type="match status" value="1"/>
</dbReference>
<comment type="similarity">
    <text evidence="1">Belongs to the helicase family.</text>
</comment>
<accession>A0A453CCJ0</accession>
<dbReference type="GO" id="GO:0043139">
    <property type="term" value="F:5'-3' DNA helicase activity"/>
    <property type="evidence" value="ECO:0007669"/>
    <property type="project" value="UniProtKB-EC"/>
</dbReference>
<sequence length="186" mass="21979">MRMMEYYAYRIQQRLNQSVVLQTSGKLFLQFIVDAATCIEQWRLNWYRMHQGTLRTELYSGQDAMAICRWAGYPDLFITFTCNPKWPEIQIMLDFLDARYLSAGEASWRIFGFELQHWQPSVQRLQFHLQDEQMVVFPDSTDIDKIVHRPGGRTAHSRFHIPLNITNESTCDIKQGSYLADLQFTK</sequence>
<feature type="domain" description="Helitron helicase-like" evidence="3">
    <location>
        <begin position="61"/>
        <end position="93"/>
    </location>
</feature>
<dbReference type="GO" id="GO:0006310">
    <property type="term" value="P:DNA recombination"/>
    <property type="evidence" value="ECO:0007669"/>
    <property type="project" value="UniProtKB-KW"/>
</dbReference>
<dbReference type="Proteomes" id="UP000015105">
    <property type="component" value="Chromosome 2D"/>
</dbReference>
<evidence type="ECO:0000259" key="2">
    <source>
        <dbReference type="Pfam" id="PF05970"/>
    </source>
</evidence>
<dbReference type="InterPro" id="IPR025476">
    <property type="entry name" value="Helitron_helicase-like"/>
</dbReference>
<organism evidence="4 5">
    <name type="scientific">Aegilops tauschii subsp. strangulata</name>
    <name type="common">Goatgrass</name>
    <dbReference type="NCBI Taxonomy" id="200361"/>
    <lineage>
        <taxon>Eukaryota</taxon>
        <taxon>Viridiplantae</taxon>
        <taxon>Streptophyta</taxon>
        <taxon>Embryophyta</taxon>
        <taxon>Tracheophyta</taxon>
        <taxon>Spermatophyta</taxon>
        <taxon>Magnoliopsida</taxon>
        <taxon>Liliopsida</taxon>
        <taxon>Poales</taxon>
        <taxon>Poaceae</taxon>
        <taxon>BOP clade</taxon>
        <taxon>Pooideae</taxon>
        <taxon>Triticodae</taxon>
        <taxon>Triticeae</taxon>
        <taxon>Triticinae</taxon>
        <taxon>Aegilops</taxon>
    </lineage>
</organism>
<comment type="cofactor">
    <cofactor evidence="1">
        <name>Mg(2+)</name>
        <dbReference type="ChEBI" id="CHEBI:18420"/>
    </cofactor>
</comment>
<dbReference type="Pfam" id="PF05970">
    <property type="entry name" value="PIF1"/>
    <property type="match status" value="1"/>
</dbReference>
<dbReference type="Pfam" id="PF14214">
    <property type="entry name" value="Helitron_like_N"/>
    <property type="match status" value="1"/>
</dbReference>
<keyword evidence="1" id="KW-0067">ATP-binding</keyword>
<evidence type="ECO:0000259" key="3">
    <source>
        <dbReference type="Pfam" id="PF14214"/>
    </source>
</evidence>
<reference evidence="4" key="4">
    <citation type="submission" date="2019-03" db="UniProtKB">
        <authorList>
            <consortium name="EnsemblPlants"/>
        </authorList>
    </citation>
    <scope>IDENTIFICATION</scope>
</reference>
<comment type="catalytic activity">
    <reaction evidence="1">
        <text>ATP + H2O = ADP + phosphate + H(+)</text>
        <dbReference type="Rhea" id="RHEA:13065"/>
        <dbReference type="ChEBI" id="CHEBI:15377"/>
        <dbReference type="ChEBI" id="CHEBI:15378"/>
        <dbReference type="ChEBI" id="CHEBI:30616"/>
        <dbReference type="ChEBI" id="CHEBI:43474"/>
        <dbReference type="ChEBI" id="CHEBI:456216"/>
        <dbReference type="EC" id="5.6.2.3"/>
    </reaction>
</comment>
<reference evidence="4" key="5">
    <citation type="journal article" date="2021" name="G3 (Bethesda)">
        <title>Aegilops tauschii genome assembly Aet v5.0 features greater sequence contiguity and improved annotation.</title>
        <authorList>
            <person name="Wang L."/>
            <person name="Zhu T."/>
            <person name="Rodriguez J.C."/>
            <person name="Deal K.R."/>
            <person name="Dubcovsky J."/>
            <person name="McGuire P.E."/>
            <person name="Lux T."/>
            <person name="Spannagl M."/>
            <person name="Mayer K.F.X."/>
            <person name="Baldrich P."/>
            <person name="Meyers B.C."/>
            <person name="Huo N."/>
            <person name="Gu Y.Q."/>
            <person name="Zhou H."/>
            <person name="Devos K.M."/>
            <person name="Bennetzen J.L."/>
            <person name="Unver T."/>
            <person name="Budak H."/>
            <person name="Gulick P.J."/>
            <person name="Galiba G."/>
            <person name="Kalapos B."/>
            <person name="Nelson D.R."/>
            <person name="Li P."/>
            <person name="You F.M."/>
            <person name="Luo M.C."/>
            <person name="Dvorak J."/>
        </authorList>
    </citation>
    <scope>NUCLEOTIDE SEQUENCE [LARGE SCALE GENOMIC DNA]</scope>
    <source>
        <strain evidence="4">cv. AL8/78</strain>
    </source>
</reference>
<feature type="domain" description="DNA helicase Pif1-like DEAD-box helicase" evidence="2">
    <location>
        <begin position="147"/>
        <end position="182"/>
    </location>
</feature>
<name>A0A453CCJ0_AEGTS</name>
<reference evidence="4" key="3">
    <citation type="journal article" date="2017" name="Nature">
        <title>Genome sequence of the progenitor of the wheat D genome Aegilops tauschii.</title>
        <authorList>
            <person name="Luo M.C."/>
            <person name="Gu Y.Q."/>
            <person name="Puiu D."/>
            <person name="Wang H."/>
            <person name="Twardziok S.O."/>
            <person name="Deal K.R."/>
            <person name="Huo N."/>
            <person name="Zhu T."/>
            <person name="Wang L."/>
            <person name="Wang Y."/>
            <person name="McGuire P.E."/>
            <person name="Liu S."/>
            <person name="Long H."/>
            <person name="Ramasamy R.K."/>
            <person name="Rodriguez J.C."/>
            <person name="Van S.L."/>
            <person name="Yuan L."/>
            <person name="Wang Z."/>
            <person name="Xia Z."/>
            <person name="Xiao L."/>
            <person name="Anderson O.D."/>
            <person name="Ouyang S."/>
            <person name="Liang Y."/>
            <person name="Zimin A.V."/>
            <person name="Pertea G."/>
            <person name="Qi P."/>
            <person name="Bennetzen J.L."/>
            <person name="Dai X."/>
            <person name="Dawson M.W."/>
            <person name="Muller H.G."/>
            <person name="Kugler K."/>
            <person name="Rivarola-Duarte L."/>
            <person name="Spannagl M."/>
            <person name="Mayer K.F.X."/>
            <person name="Lu F.H."/>
            <person name="Bevan M.W."/>
            <person name="Leroy P."/>
            <person name="Li P."/>
            <person name="You F.M."/>
            <person name="Sun Q."/>
            <person name="Liu Z."/>
            <person name="Lyons E."/>
            <person name="Wicker T."/>
            <person name="Salzberg S.L."/>
            <person name="Devos K.M."/>
            <person name="Dvorak J."/>
        </authorList>
    </citation>
    <scope>NUCLEOTIDE SEQUENCE [LARGE SCALE GENOMIC DNA]</scope>
    <source>
        <strain evidence="4">cv. AL8/78</strain>
    </source>
</reference>
<dbReference type="PANTHER" id="PTHR45786:SF74">
    <property type="entry name" value="ATP-DEPENDENT DNA HELICASE"/>
    <property type="match status" value="1"/>
</dbReference>
<protein>
    <recommendedName>
        <fullName evidence="1">ATP-dependent DNA helicase</fullName>
        <ecNumber evidence="1">5.6.2.3</ecNumber>
    </recommendedName>
</protein>
<keyword evidence="1" id="KW-0227">DNA damage</keyword>
<dbReference type="GO" id="GO:0005524">
    <property type="term" value="F:ATP binding"/>
    <property type="evidence" value="ECO:0007669"/>
    <property type="project" value="UniProtKB-KW"/>
</dbReference>
<reference evidence="5" key="2">
    <citation type="journal article" date="2017" name="Nat. Plants">
        <title>The Aegilops tauschii genome reveals multiple impacts of transposons.</title>
        <authorList>
            <person name="Zhao G."/>
            <person name="Zou C."/>
            <person name="Li K."/>
            <person name="Wang K."/>
            <person name="Li T."/>
            <person name="Gao L."/>
            <person name="Zhang X."/>
            <person name="Wang H."/>
            <person name="Yang Z."/>
            <person name="Liu X."/>
            <person name="Jiang W."/>
            <person name="Mao L."/>
            <person name="Kong X."/>
            <person name="Jiao Y."/>
            <person name="Jia J."/>
        </authorList>
    </citation>
    <scope>NUCLEOTIDE SEQUENCE [LARGE SCALE GENOMIC DNA]</scope>
    <source>
        <strain evidence="5">cv. AL8/78</strain>
    </source>
</reference>
<proteinExistence type="inferred from homology"/>
<evidence type="ECO:0000313" key="5">
    <source>
        <dbReference type="Proteomes" id="UP000015105"/>
    </source>
</evidence>
<evidence type="ECO:0000256" key="1">
    <source>
        <dbReference type="RuleBase" id="RU363044"/>
    </source>
</evidence>